<dbReference type="KEGG" id="mdx:BTO20_00585"/>
<evidence type="ECO:0000313" key="2">
    <source>
        <dbReference type="Proteomes" id="UP000195331"/>
    </source>
</evidence>
<gene>
    <name evidence="1" type="ORF">BTO20_00585</name>
</gene>
<organism evidence="1 2">
    <name type="scientific">Mycobacterium dioxanotrophicus</name>
    <dbReference type="NCBI Taxonomy" id="482462"/>
    <lineage>
        <taxon>Bacteria</taxon>
        <taxon>Bacillati</taxon>
        <taxon>Actinomycetota</taxon>
        <taxon>Actinomycetes</taxon>
        <taxon>Mycobacteriales</taxon>
        <taxon>Mycobacteriaceae</taxon>
        <taxon>Mycobacterium</taxon>
    </lineage>
</organism>
<accession>A0A1Y0BWM9</accession>
<dbReference type="Proteomes" id="UP000195331">
    <property type="component" value="Chromosome"/>
</dbReference>
<dbReference type="EMBL" id="CP020809">
    <property type="protein sequence ID" value="ART67303.1"/>
    <property type="molecule type" value="Genomic_DNA"/>
</dbReference>
<dbReference type="AlphaFoldDB" id="A0A1Y0BWM9"/>
<name>A0A1Y0BWM9_9MYCO</name>
<sequence length="140" mass="14691">MKGGSLSLIRRVLAYSLVSGSKTFILSRPGCESRRASAFQTAAGGGGALIVGGGYDAAVEWVGAEWVLAVGQYLGLLRLTRASSILKPPAKVAATRGVTCFVVAAFRMRGEAPVREIRWPRFGGVFCILGRTVTSSAAWG</sequence>
<reference evidence="1 2" key="1">
    <citation type="submission" date="2017-04" db="EMBL/GenBank/DDBJ databases">
        <title>Whole Genome Sequence of 1,4-Dioxane Degrading Bacterium Mycobacterium dioxanotrophicus PH-06.</title>
        <authorList>
            <person name="He Y."/>
        </authorList>
    </citation>
    <scope>NUCLEOTIDE SEQUENCE [LARGE SCALE GENOMIC DNA]</scope>
    <source>
        <strain evidence="1 2">PH-06</strain>
    </source>
</reference>
<protein>
    <submittedName>
        <fullName evidence="1">Uncharacterized protein</fullName>
    </submittedName>
</protein>
<evidence type="ECO:0000313" key="1">
    <source>
        <dbReference type="EMBL" id="ART67303.1"/>
    </source>
</evidence>
<proteinExistence type="predicted"/>
<keyword evidence="2" id="KW-1185">Reference proteome</keyword>